<proteinExistence type="predicted"/>
<sequence length="274" mass="31980">MFRKMRPFLSLLVLTLVLSSCSEYQKVLKNDDVKAKYDMAEKFYEAKDFKRANRLLEQITPKYIGKPQGERVMFFLADSYYQIKDYNTAGYQFERFLKSYPKSDKAQESGFLVAKSYYMLSPDYSLDQTDTDKALQKLQTFINTFPESEFMPEANQMAKDLTEKKELKAIEIGKQFTKLGQYYTLDYSISAAAAMDNFILDFPGSIYKEDALFYKMKALTNLALNSTEQKKKQRLQDAKASYSTLKKNFPQTQYEKDAANLMEKIEKELENYSK</sequence>
<name>A0A1G7G0G7_9FLAO</name>
<evidence type="ECO:0000259" key="6">
    <source>
        <dbReference type="Pfam" id="PF13525"/>
    </source>
</evidence>
<dbReference type="InterPro" id="IPR039565">
    <property type="entry name" value="BamD-like"/>
</dbReference>
<reference evidence="8" key="1">
    <citation type="submission" date="2016-10" db="EMBL/GenBank/DDBJ databases">
        <authorList>
            <person name="Varghese N."/>
            <person name="Submissions S."/>
        </authorList>
    </citation>
    <scope>NUCLEOTIDE SEQUENCE [LARGE SCALE GENOMIC DNA]</scope>
    <source>
        <strain evidence="8">DSM 24729</strain>
    </source>
</reference>
<evidence type="ECO:0000256" key="5">
    <source>
        <dbReference type="SAM" id="SignalP"/>
    </source>
</evidence>
<protein>
    <submittedName>
        <fullName evidence="7">Beta-barrel assembly machine subunit BamD</fullName>
    </submittedName>
</protein>
<dbReference type="RefSeq" id="WP_024481333.1">
    <property type="nucleotide sequence ID" value="NZ_CANLMK010000002.1"/>
</dbReference>
<feature type="coiled-coil region" evidence="4">
    <location>
        <begin position="228"/>
        <end position="271"/>
    </location>
</feature>
<dbReference type="InterPro" id="IPR017689">
    <property type="entry name" value="BamD"/>
</dbReference>
<feature type="signal peptide" evidence="5">
    <location>
        <begin position="1"/>
        <end position="25"/>
    </location>
</feature>
<organism evidence="7 8">
    <name type="scientific">Cellulophaga baltica</name>
    <dbReference type="NCBI Taxonomy" id="76594"/>
    <lineage>
        <taxon>Bacteria</taxon>
        <taxon>Pseudomonadati</taxon>
        <taxon>Bacteroidota</taxon>
        <taxon>Flavobacteriia</taxon>
        <taxon>Flavobacteriales</taxon>
        <taxon>Flavobacteriaceae</taxon>
        <taxon>Cellulophaga</taxon>
    </lineage>
</organism>
<evidence type="ECO:0000256" key="3">
    <source>
        <dbReference type="ARBA" id="ARBA00023237"/>
    </source>
</evidence>
<keyword evidence="2" id="KW-0472">Membrane</keyword>
<dbReference type="AlphaFoldDB" id="A0A1G7G0G7"/>
<dbReference type="EMBL" id="FNBD01000004">
    <property type="protein sequence ID" value="SDE81621.1"/>
    <property type="molecule type" value="Genomic_DNA"/>
</dbReference>
<evidence type="ECO:0000313" key="8">
    <source>
        <dbReference type="Proteomes" id="UP000182114"/>
    </source>
</evidence>
<dbReference type="SUPFAM" id="SSF48452">
    <property type="entry name" value="TPR-like"/>
    <property type="match status" value="1"/>
</dbReference>
<dbReference type="eggNOG" id="COG4105">
    <property type="taxonomic scope" value="Bacteria"/>
</dbReference>
<keyword evidence="8" id="KW-1185">Reference proteome</keyword>
<dbReference type="Proteomes" id="UP000182114">
    <property type="component" value="Unassembled WGS sequence"/>
</dbReference>
<evidence type="ECO:0000256" key="4">
    <source>
        <dbReference type="SAM" id="Coils"/>
    </source>
</evidence>
<dbReference type="Gene3D" id="1.25.40.10">
    <property type="entry name" value="Tetratricopeptide repeat domain"/>
    <property type="match status" value="1"/>
</dbReference>
<dbReference type="Pfam" id="PF13525">
    <property type="entry name" value="YfiO"/>
    <property type="match status" value="1"/>
</dbReference>
<keyword evidence="3" id="KW-0998">Cell outer membrane</keyword>
<keyword evidence="1 5" id="KW-0732">Signal</keyword>
<dbReference type="NCBIfam" id="TIGR03302">
    <property type="entry name" value="OM_YfiO"/>
    <property type="match status" value="1"/>
</dbReference>
<keyword evidence="4" id="KW-0175">Coiled coil</keyword>
<feature type="domain" description="Outer membrane lipoprotein BamD-like" evidence="6">
    <location>
        <begin position="32"/>
        <end position="183"/>
    </location>
</feature>
<gene>
    <name evidence="7" type="ORF">SAMN04487992_10437</name>
</gene>
<dbReference type="PROSITE" id="PS51257">
    <property type="entry name" value="PROKAR_LIPOPROTEIN"/>
    <property type="match status" value="1"/>
</dbReference>
<evidence type="ECO:0000256" key="2">
    <source>
        <dbReference type="ARBA" id="ARBA00023136"/>
    </source>
</evidence>
<accession>A0A1G7G0G7</accession>
<feature type="chain" id="PRO_5010367233" evidence="5">
    <location>
        <begin position="26"/>
        <end position="274"/>
    </location>
</feature>
<dbReference type="InterPro" id="IPR011990">
    <property type="entry name" value="TPR-like_helical_dom_sf"/>
</dbReference>
<evidence type="ECO:0000313" key="7">
    <source>
        <dbReference type="EMBL" id="SDE81621.1"/>
    </source>
</evidence>
<evidence type="ECO:0000256" key="1">
    <source>
        <dbReference type="ARBA" id="ARBA00022729"/>
    </source>
</evidence>
<dbReference type="GeneID" id="78062540"/>